<sequence length="61" mass="6948">MKILLTATFISFAIASFEQNQSADYNRLSAATKNAFSVAERQNTYKIETKYVTNNYPEYGI</sequence>
<proteinExistence type="predicted"/>
<dbReference type="RefSeq" id="WP_330145125.1">
    <property type="nucleotide sequence ID" value="NZ_JAZDQU010000001.1"/>
</dbReference>
<comment type="caution">
    <text evidence="1">The sequence shown here is derived from an EMBL/GenBank/DDBJ whole genome shotgun (WGS) entry which is preliminary data.</text>
</comment>
<evidence type="ECO:0000313" key="2">
    <source>
        <dbReference type="Proteomes" id="UP001337681"/>
    </source>
</evidence>
<accession>A0ABU7GZF4</accession>
<dbReference type="Proteomes" id="UP001337681">
    <property type="component" value="Unassembled WGS sequence"/>
</dbReference>
<protein>
    <recommendedName>
        <fullName evidence="3">GLPGLI family protein</fullName>
    </recommendedName>
</protein>
<organism evidence="1 2">
    <name type="scientific">Pedobacter flavus</name>
    <dbReference type="NCBI Taxonomy" id="3113906"/>
    <lineage>
        <taxon>Bacteria</taxon>
        <taxon>Pseudomonadati</taxon>
        <taxon>Bacteroidota</taxon>
        <taxon>Sphingobacteriia</taxon>
        <taxon>Sphingobacteriales</taxon>
        <taxon>Sphingobacteriaceae</taxon>
        <taxon>Pedobacter</taxon>
    </lineage>
</organism>
<reference evidence="1 2" key="1">
    <citation type="submission" date="2024-01" db="EMBL/GenBank/DDBJ databases">
        <title>Pedobacter sp. nov., isolated from oil-contaminated soil.</title>
        <authorList>
            <person name="Le N.T.T."/>
        </authorList>
    </citation>
    <scope>NUCLEOTIDE SEQUENCE [LARGE SCALE GENOMIC DNA]</scope>
    <source>
        <strain evidence="1 2">VNH31</strain>
    </source>
</reference>
<name>A0ABU7GZF4_9SPHI</name>
<dbReference type="EMBL" id="JAZDQU010000001">
    <property type="protein sequence ID" value="MEE1884207.1"/>
    <property type="molecule type" value="Genomic_DNA"/>
</dbReference>
<evidence type="ECO:0008006" key="3">
    <source>
        <dbReference type="Google" id="ProtNLM"/>
    </source>
</evidence>
<keyword evidence="2" id="KW-1185">Reference proteome</keyword>
<gene>
    <name evidence="1" type="ORF">VRU49_02130</name>
</gene>
<evidence type="ECO:0000313" key="1">
    <source>
        <dbReference type="EMBL" id="MEE1884207.1"/>
    </source>
</evidence>